<dbReference type="Proteomes" id="UP000092482">
    <property type="component" value="Chromosome"/>
</dbReference>
<proteinExistence type="predicted"/>
<dbReference type="Pfam" id="PF01734">
    <property type="entry name" value="Patatin"/>
    <property type="match status" value="1"/>
</dbReference>
<dbReference type="RefSeq" id="WP_237141457.1">
    <property type="nucleotide sequence ID" value="NZ_CP014989.1"/>
</dbReference>
<dbReference type="STRING" id="1758689.SGUI_0970"/>
<keyword evidence="4" id="KW-1185">Reference proteome</keyword>
<dbReference type="SUPFAM" id="SSF52151">
    <property type="entry name" value="FabD/lysophospholipase-like"/>
    <property type="match status" value="1"/>
</dbReference>
<evidence type="ECO:0000256" key="1">
    <source>
        <dbReference type="ARBA" id="ARBA00023098"/>
    </source>
</evidence>
<accession>A0A1B1NAB0</accession>
<organism evidence="3 4">
    <name type="scientific">Serinicoccus hydrothermalis</name>
    <dbReference type="NCBI Taxonomy" id="1758689"/>
    <lineage>
        <taxon>Bacteria</taxon>
        <taxon>Bacillati</taxon>
        <taxon>Actinomycetota</taxon>
        <taxon>Actinomycetes</taxon>
        <taxon>Micrococcales</taxon>
        <taxon>Ornithinimicrobiaceae</taxon>
        <taxon>Serinicoccus</taxon>
    </lineage>
</organism>
<sequence>MLPAHLHPHPGPPPGDPALAQLEAARATAHHGPSARRPRRGAALCLSGGGFRASLFHLGAVRRLDELGVLGSLRTISAVSGGAVLANLLLHPELEWPDADAGGGRVGGLEELVAQPLLALTRRNLRTPALLSKVRPSGWGRPDASVHVLADELERAIPWWGTDLREHRRTGGPVVLTGATEIGYGVSWLFADPHSVGPRGRVGDHRLGHAAPPPGLRLVDAVAASCAYPPFLGPLELDGADLGLTGGSAEPDEPEEVRAAIRRRIQLVDGGVYDNLALEPVWTDHATVLVSDGGAVFRGQAAGSVLARLWRLLSIASSGGQTARLRWLRASFAAGTVAGATWSLESPADLRRGTGAPSGPVLDGYAPEVLGAIHRVRTDLDAFSAQEQMVLCRYGYLVADASIRRHSPQAIRLDAPLRPPHPQVAAASDVMTALRDSGRITALGRR</sequence>
<gene>
    <name evidence="3" type="ORF">SGUI_0970</name>
</gene>
<protein>
    <recommendedName>
        <fullName evidence="2">PNPLA domain-containing protein</fullName>
    </recommendedName>
</protein>
<dbReference type="InterPro" id="IPR016035">
    <property type="entry name" value="Acyl_Trfase/lysoPLipase"/>
</dbReference>
<evidence type="ECO:0000313" key="3">
    <source>
        <dbReference type="EMBL" id="ANS78366.1"/>
    </source>
</evidence>
<reference evidence="3 4" key="1">
    <citation type="submission" date="2016-03" db="EMBL/GenBank/DDBJ databases">
        <title>Shallow-sea hydrothermal system.</title>
        <authorList>
            <person name="Tang K."/>
        </authorList>
    </citation>
    <scope>NUCLEOTIDE SEQUENCE [LARGE SCALE GENOMIC DNA]</scope>
    <source>
        <strain evidence="3 4">JLT9</strain>
    </source>
</reference>
<dbReference type="AlphaFoldDB" id="A0A1B1NAB0"/>
<feature type="domain" description="PNPLA" evidence="2">
    <location>
        <begin position="214"/>
        <end position="282"/>
    </location>
</feature>
<dbReference type="GO" id="GO:0006629">
    <property type="term" value="P:lipid metabolic process"/>
    <property type="evidence" value="ECO:0007669"/>
    <property type="project" value="UniProtKB-KW"/>
</dbReference>
<dbReference type="InterPro" id="IPR002641">
    <property type="entry name" value="PNPLA_dom"/>
</dbReference>
<dbReference type="EMBL" id="CP014989">
    <property type="protein sequence ID" value="ANS78366.1"/>
    <property type="molecule type" value="Genomic_DNA"/>
</dbReference>
<name>A0A1B1NAB0_9MICO</name>
<dbReference type="KEGG" id="serj:SGUI_0970"/>
<keyword evidence="1" id="KW-0443">Lipid metabolism</keyword>
<evidence type="ECO:0000259" key="2">
    <source>
        <dbReference type="Pfam" id="PF01734"/>
    </source>
</evidence>
<dbReference type="PATRIC" id="fig|1758689.4.peg.1009"/>
<evidence type="ECO:0000313" key="4">
    <source>
        <dbReference type="Proteomes" id="UP000092482"/>
    </source>
</evidence>
<dbReference type="Gene3D" id="3.40.1090.10">
    <property type="entry name" value="Cytosolic phospholipase A2 catalytic domain"/>
    <property type="match status" value="2"/>
</dbReference>